<accession>A0A1V9XHG0</accession>
<gene>
    <name evidence="1" type="ORF">BIW11_10153</name>
</gene>
<evidence type="ECO:0000313" key="2">
    <source>
        <dbReference type="Proteomes" id="UP000192247"/>
    </source>
</evidence>
<dbReference type="InParanoid" id="A0A1V9XHG0"/>
<keyword evidence="2" id="KW-1185">Reference proteome</keyword>
<evidence type="ECO:0000313" key="1">
    <source>
        <dbReference type="EMBL" id="OQR72802.1"/>
    </source>
</evidence>
<dbReference type="Proteomes" id="UP000192247">
    <property type="component" value="Unassembled WGS sequence"/>
</dbReference>
<name>A0A1V9XHG0_9ACAR</name>
<reference evidence="1 2" key="1">
    <citation type="journal article" date="2017" name="Gigascience">
        <title>Draft genome of the honey bee ectoparasitic mite, Tropilaelaps mercedesae, is shaped by the parasitic life history.</title>
        <authorList>
            <person name="Dong X."/>
            <person name="Armstrong S.D."/>
            <person name="Xia D."/>
            <person name="Makepeace B.L."/>
            <person name="Darby A.C."/>
            <person name="Kadowaki T."/>
        </authorList>
    </citation>
    <scope>NUCLEOTIDE SEQUENCE [LARGE SCALE GENOMIC DNA]</scope>
    <source>
        <strain evidence="1">Wuxi-XJTLU</strain>
    </source>
</reference>
<organism evidence="1 2">
    <name type="scientific">Tropilaelaps mercedesae</name>
    <dbReference type="NCBI Taxonomy" id="418985"/>
    <lineage>
        <taxon>Eukaryota</taxon>
        <taxon>Metazoa</taxon>
        <taxon>Ecdysozoa</taxon>
        <taxon>Arthropoda</taxon>
        <taxon>Chelicerata</taxon>
        <taxon>Arachnida</taxon>
        <taxon>Acari</taxon>
        <taxon>Parasitiformes</taxon>
        <taxon>Mesostigmata</taxon>
        <taxon>Gamasina</taxon>
        <taxon>Dermanyssoidea</taxon>
        <taxon>Laelapidae</taxon>
        <taxon>Tropilaelaps</taxon>
    </lineage>
</organism>
<comment type="caution">
    <text evidence="1">The sequence shown here is derived from an EMBL/GenBank/DDBJ whole genome shotgun (WGS) entry which is preliminary data.</text>
</comment>
<proteinExistence type="predicted"/>
<dbReference type="AlphaFoldDB" id="A0A1V9XHG0"/>
<sequence>MPLGRVCNGRSALARSRSTTTTIWLPHRGSRRIISNYPNKSVIVDANARLTPHDPIAGYVRHTHRRTTIWARYSLRRLRPRSIFARRSALIFTMPELTTISPCCTDAEARWRWRGGCWSVRWRWTRHWLRRRRRWPSSRANGEEPVKQRSCIGAPLS</sequence>
<dbReference type="EMBL" id="MNPL01011048">
    <property type="protein sequence ID" value="OQR72802.1"/>
    <property type="molecule type" value="Genomic_DNA"/>
</dbReference>
<protein>
    <submittedName>
        <fullName evidence="1">Uncharacterized protein</fullName>
    </submittedName>
</protein>